<reference evidence="2" key="1">
    <citation type="submission" date="2017-09" db="EMBL/GenBank/DDBJ databases">
        <title>The Reconstruction of 2,631 Draft Metagenome-Assembled Genomes from the Global Oceans.</title>
        <authorList>
            <person name="Tully B.J."/>
            <person name="Graham E.D."/>
            <person name="Heidelberg J.F."/>
        </authorList>
    </citation>
    <scope>NUCLEOTIDE SEQUENCE [LARGE SCALE GENOMIC DNA]</scope>
</reference>
<name>A0A2D6LNS9_9ARCH</name>
<proteinExistence type="predicted"/>
<gene>
    <name evidence="1" type="ORF">CL944_00005</name>
</gene>
<dbReference type="Proteomes" id="UP000226712">
    <property type="component" value="Unassembled WGS sequence"/>
</dbReference>
<protein>
    <submittedName>
        <fullName evidence="1">Uncharacterized protein</fullName>
    </submittedName>
</protein>
<sequence>ATELYQDFSEQCISTAEQITNKLIIDSAIKLGSLPTTVVKGLSDFTVDSINYGVDKIGGAETSAMTSAEFLVWSCQMRDRLLPDIDRLNDERSEVFAQIERYDAKINSLE</sequence>
<comment type="caution">
    <text evidence="1">The sequence shown here is derived from an EMBL/GenBank/DDBJ whole genome shotgun (WGS) entry which is preliminary data.</text>
</comment>
<dbReference type="EMBL" id="NZBD01000001">
    <property type="protein sequence ID" value="MAG17843.1"/>
    <property type="molecule type" value="Genomic_DNA"/>
</dbReference>
<dbReference type="AlphaFoldDB" id="A0A2D6LNS9"/>
<accession>A0A2D6LNS9</accession>
<organism evidence="1 2">
    <name type="scientific">Candidatus Iainarchaeum sp</name>
    <dbReference type="NCBI Taxonomy" id="3101447"/>
    <lineage>
        <taxon>Archaea</taxon>
        <taxon>Candidatus Iainarchaeota</taxon>
        <taxon>Candidatus Iainarchaeia</taxon>
        <taxon>Candidatus Iainarchaeales</taxon>
        <taxon>Candidatus Iainarchaeaceae</taxon>
        <taxon>Candidatus Iainarchaeum</taxon>
    </lineage>
</organism>
<feature type="non-terminal residue" evidence="1">
    <location>
        <position position="1"/>
    </location>
</feature>
<evidence type="ECO:0000313" key="2">
    <source>
        <dbReference type="Proteomes" id="UP000226712"/>
    </source>
</evidence>
<evidence type="ECO:0000313" key="1">
    <source>
        <dbReference type="EMBL" id="MAG17843.1"/>
    </source>
</evidence>